<dbReference type="CDD" id="cd02440">
    <property type="entry name" value="AdoMet_MTases"/>
    <property type="match status" value="1"/>
</dbReference>
<proteinExistence type="predicted"/>
<feature type="region of interest" description="Disordered" evidence="1">
    <location>
        <begin position="232"/>
        <end position="307"/>
    </location>
</feature>
<dbReference type="Pfam" id="PF13649">
    <property type="entry name" value="Methyltransf_25"/>
    <property type="match status" value="1"/>
</dbReference>
<evidence type="ECO:0000256" key="1">
    <source>
        <dbReference type="SAM" id="MobiDB-lite"/>
    </source>
</evidence>
<evidence type="ECO:0000313" key="3">
    <source>
        <dbReference type="EMBL" id="MFD2792939.1"/>
    </source>
</evidence>
<feature type="domain" description="Methyltransferase" evidence="2">
    <location>
        <begin position="91"/>
        <end position="176"/>
    </location>
</feature>
<sequence length="307" mass="33820">MRLIAHGSLLLLDGDMPGPRIIEHSGRTMYRFMDYLYAPVPPAEMDPHLVREVCELRLSERTRVLDRHIHARVQAAMIDVVRDCGLAPGNVLDFGTGTGEAAETLRTELTPRVAGCDMSWTSLAALRPRNAVAVAPQGPLPFASGMFDLVHALFVMHFKVPAPMLSELHRCTASGGGHLVANCYGDSIEPYRERMRAASWGLAMSVPVTGVAGHVIDLWERDRRVERQPFRVDQIADTRSARDGDSAQGRRMGRSELRSPSQHGRDLREARQKGEGALIAPPKSPCESIPSTNRFRTAGGPPRHLRA</sequence>
<dbReference type="SUPFAM" id="SSF53335">
    <property type="entry name" value="S-adenosyl-L-methionine-dependent methyltransferases"/>
    <property type="match status" value="1"/>
</dbReference>
<name>A0ABW5VMP0_9MICO</name>
<dbReference type="EC" id="2.1.-.-" evidence="3"/>
<dbReference type="Proteomes" id="UP001597479">
    <property type="component" value="Unassembled WGS sequence"/>
</dbReference>
<reference evidence="4" key="1">
    <citation type="journal article" date="2019" name="Int. J. Syst. Evol. Microbiol.">
        <title>The Global Catalogue of Microorganisms (GCM) 10K type strain sequencing project: providing services to taxonomists for standard genome sequencing and annotation.</title>
        <authorList>
            <consortium name="The Broad Institute Genomics Platform"/>
            <consortium name="The Broad Institute Genome Sequencing Center for Infectious Disease"/>
            <person name="Wu L."/>
            <person name="Ma J."/>
        </authorList>
    </citation>
    <scope>NUCLEOTIDE SEQUENCE [LARGE SCALE GENOMIC DNA]</scope>
    <source>
        <strain evidence="4">CCM 7044</strain>
    </source>
</reference>
<feature type="compositionally biased region" description="Basic and acidic residues" evidence="1">
    <location>
        <begin position="232"/>
        <end position="245"/>
    </location>
</feature>
<protein>
    <submittedName>
        <fullName evidence="3">Class I SAM-dependent methyltransferase</fullName>
        <ecNumber evidence="3">2.1.-.-</ecNumber>
    </submittedName>
</protein>
<dbReference type="EMBL" id="JBHUOG010000001">
    <property type="protein sequence ID" value="MFD2792939.1"/>
    <property type="molecule type" value="Genomic_DNA"/>
</dbReference>
<evidence type="ECO:0000313" key="4">
    <source>
        <dbReference type="Proteomes" id="UP001597479"/>
    </source>
</evidence>
<keyword evidence="3" id="KW-0808">Transferase</keyword>
<organism evidence="3 4">
    <name type="scientific">Promicromonospora vindobonensis</name>
    <dbReference type="NCBI Taxonomy" id="195748"/>
    <lineage>
        <taxon>Bacteria</taxon>
        <taxon>Bacillati</taxon>
        <taxon>Actinomycetota</taxon>
        <taxon>Actinomycetes</taxon>
        <taxon>Micrococcales</taxon>
        <taxon>Promicromonosporaceae</taxon>
        <taxon>Promicromonospora</taxon>
    </lineage>
</organism>
<keyword evidence="4" id="KW-1185">Reference proteome</keyword>
<dbReference type="InterPro" id="IPR041698">
    <property type="entry name" value="Methyltransf_25"/>
</dbReference>
<evidence type="ECO:0000259" key="2">
    <source>
        <dbReference type="Pfam" id="PF13649"/>
    </source>
</evidence>
<dbReference type="GO" id="GO:0032259">
    <property type="term" value="P:methylation"/>
    <property type="evidence" value="ECO:0007669"/>
    <property type="project" value="UniProtKB-KW"/>
</dbReference>
<comment type="caution">
    <text evidence="3">The sequence shown here is derived from an EMBL/GenBank/DDBJ whole genome shotgun (WGS) entry which is preliminary data.</text>
</comment>
<dbReference type="RefSeq" id="WP_377180779.1">
    <property type="nucleotide sequence ID" value="NZ_JBHUOG010000001.1"/>
</dbReference>
<dbReference type="Gene3D" id="3.40.50.150">
    <property type="entry name" value="Vaccinia Virus protein VP39"/>
    <property type="match status" value="1"/>
</dbReference>
<gene>
    <name evidence="3" type="ORF">ACFS27_05180</name>
</gene>
<keyword evidence="3" id="KW-0489">Methyltransferase</keyword>
<accession>A0ABW5VMP0</accession>
<feature type="compositionally biased region" description="Basic and acidic residues" evidence="1">
    <location>
        <begin position="253"/>
        <end position="274"/>
    </location>
</feature>
<dbReference type="InterPro" id="IPR029063">
    <property type="entry name" value="SAM-dependent_MTases_sf"/>
</dbReference>
<dbReference type="GO" id="GO:0008168">
    <property type="term" value="F:methyltransferase activity"/>
    <property type="evidence" value="ECO:0007669"/>
    <property type="project" value="UniProtKB-KW"/>
</dbReference>